<keyword evidence="1" id="KW-0560">Oxidoreductase</keyword>
<protein>
    <submittedName>
        <fullName evidence="3">PPOX class probable F420-dependent enzyme</fullName>
    </submittedName>
</protein>
<dbReference type="GO" id="GO:0005829">
    <property type="term" value="C:cytosol"/>
    <property type="evidence" value="ECO:0007669"/>
    <property type="project" value="TreeGrafter"/>
</dbReference>
<evidence type="ECO:0000256" key="1">
    <source>
        <dbReference type="ARBA" id="ARBA00023002"/>
    </source>
</evidence>
<dbReference type="GO" id="GO:0070967">
    <property type="term" value="F:coenzyme F420 binding"/>
    <property type="evidence" value="ECO:0007669"/>
    <property type="project" value="TreeGrafter"/>
</dbReference>
<dbReference type="InterPro" id="IPR052019">
    <property type="entry name" value="F420H2_bilvrd_red/Heme_oxyg"/>
</dbReference>
<dbReference type="InterPro" id="IPR011576">
    <property type="entry name" value="Pyridox_Oxase_N"/>
</dbReference>
<dbReference type="PANTHER" id="PTHR35176:SF6">
    <property type="entry name" value="HEME OXYGENASE HI_0854-RELATED"/>
    <property type="match status" value="1"/>
</dbReference>
<dbReference type="PANTHER" id="PTHR35176">
    <property type="entry name" value="HEME OXYGENASE HI_0854-RELATED"/>
    <property type="match status" value="1"/>
</dbReference>
<organism evidence="3 4">
    <name type="scientific">Sinosporangium album</name>
    <dbReference type="NCBI Taxonomy" id="504805"/>
    <lineage>
        <taxon>Bacteria</taxon>
        <taxon>Bacillati</taxon>
        <taxon>Actinomycetota</taxon>
        <taxon>Actinomycetes</taxon>
        <taxon>Streptosporangiales</taxon>
        <taxon>Streptosporangiaceae</taxon>
        <taxon>Sinosporangium</taxon>
    </lineage>
</organism>
<dbReference type="InterPro" id="IPR019920">
    <property type="entry name" value="F420-binding_dom_put"/>
</dbReference>
<dbReference type="GO" id="GO:0016627">
    <property type="term" value="F:oxidoreductase activity, acting on the CH-CH group of donors"/>
    <property type="evidence" value="ECO:0007669"/>
    <property type="project" value="TreeGrafter"/>
</dbReference>
<evidence type="ECO:0000313" key="4">
    <source>
        <dbReference type="Proteomes" id="UP000198923"/>
    </source>
</evidence>
<keyword evidence="4" id="KW-1185">Reference proteome</keyword>
<feature type="domain" description="Pyridoxamine 5'-phosphate oxidase N-terminal" evidence="2">
    <location>
        <begin position="5"/>
        <end position="124"/>
    </location>
</feature>
<proteinExistence type="predicted"/>
<dbReference type="STRING" id="504805.SAMN05421505_14630"/>
<dbReference type="AlphaFoldDB" id="A0A1G8K0F6"/>
<reference evidence="3 4" key="1">
    <citation type="submission" date="2016-10" db="EMBL/GenBank/DDBJ databases">
        <authorList>
            <person name="de Groot N.N."/>
        </authorList>
    </citation>
    <scope>NUCLEOTIDE SEQUENCE [LARGE SCALE GENOMIC DNA]</scope>
    <source>
        <strain evidence="3 4">CPCC 201354</strain>
    </source>
</reference>
<sequence>MATLSDDVRKLFDDPNFATVTSLNPDGSPQSSVVWVKSEGSDILFSTAKGRRKHRNFERDARTSALVVDPENPYRYVEVRGTVVMVDDPRGDLIQELSHKYTGQPFVDQPGNERVIVRIVPDKVIVRA</sequence>
<dbReference type="OrthoDB" id="162914at2"/>
<name>A0A1G8K0F6_9ACTN</name>
<dbReference type="EMBL" id="FNCN01000046">
    <property type="protein sequence ID" value="SDI36837.1"/>
    <property type="molecule type" value="Genomic_DNA"/>
</dbReference>
<dbReference type="Gene3D" id="2.30.110.10">
    <property type="entry name" value="Electron Transport, Fmn-binding Protein, Chain A"/>
    <property type="match status" value="1"/>
</dbReference>
<evidence type="ECO:0000259" key="2">
    <source>
        <dbReference type="Pfam" id="PF01243"/>
    </source>
</evidence>
<dbReference type="RefSeq" id="WP_093175396.1">
    <property type="nucleotide sequence ID" value="NZ_FNCN01000046.1"/>
</dbReference>
<dbReference type="NCBIfam" id="TIGR03618">
    <property type="entry name" value="Rv1155_F420"/>
    <property type="match status" value="1"/>
</dbReference>
<dbReference type="SUPFAM" id="SSF50475">
    <property type="entry name" value="FMN-binding split barrel"/>
    <property type="match status" value="1"/>
</dbReference>
<dbReference type="Pfam" id="PF01243">
    <property type="entry name" value="PNPOx_N"/>
    <property type="match status" value="1"/>
</dbReference>
<dbReference type="Proteomes" id="UP000198923">
    <property type="component" value="Unassembled WGS sequence"/>
</dbReference>
<gene>
    <name evidence="3" type="ORF">SAMN05421505_14630</name>
</gene>
<evidence type="ECO:0000313" key="3">
    <source>
        <dbReference type="EMBL" id="SDI36837.1"/>
    </source>
</evidence>
<dbReference type="InterPro" id="IPR012349">
    <property type="entry name" value="Split_barrel_FMN-bd"/>
</dbReference>
<accession>A0A1G8K0F6</accession>